<evidence type="ECO:0000313" key="2">
    <source>
        <dbReference type="Proteomes" id="UP000185753"/>
    </source>
</evidence>
<gene>
    <name evidence="1" type="ORF">A9J31_14950</name>
</gene>
<sequence length="369" mass="43771">MIIFSPHTKFTMQRLADHVANGAYFYFNFEYDSSKKSIDSLLEKMTDRYELGISPRQRSYRLEKGYPICTMIVQRDVFKEDKWFIYCLFTTPTSRDFNTFNGIESNKLAKESERLKIEKLKEKYKGFKWDLDSISAGKTLIADYFKDNEPKQFVLKNPIAVKPTALVTMELFRDTHKTYKQLILGDEKDYKDRVRAYTWTWRYTKQSIEKIKTKFTDSINKLASQKNSSLAEKNRADIKNLFLMVETWSVFKASRSQAGQIIHFAQRFLKYRSKKQKTWMQMEIAPPHLTYLPRLPTYADTIYEYNYRRNLFDEYGVEVPLKLIKDYYGGGYYNIPIQAYVAKELEMRENGKAIAQKADELYLQVLEDE</sequence>
<organism evidence="1 2">
    <name type="scientific">Acinetobacter gandensis</name>
    <dbReference type="NCBI Taxonomy" id="1443941"/>
    <lineage>
        <taxon>Bacteria</taxon>
        <taxon>Pseudomonadati</taxon>
        <taxon>Pseudomonadota</taxon>
        <taxon>Gammaproteobacteria</taxon>
        <taxon>Moraxellales</taxon>
        <taxon>Moraxellaceae</taxon>
        <taxon>Acinetobacter</taxon>
    </lineage>
</organism>
<proteinExistence type="predicted"/>
<keyword evidence="2" id="KW-1185">Reference proteome</keyword>
<name>A0A1A7RBT6_9GAMM</name>
<accession>A0A1A7RBT6</accession>
<comment type="caution">
    <text evidence="1">The sequence shown here is derived from an EMBL/GenBank/DDBJ whole genome shotgun (WGS) entry which is preliminary data.</text>
</comment>
<dbReference type="EMBL" id="LZDS01000016">
    <property type="protein sequence ID" value="OBX28918.1"/>
    <property type="molecule type" value="Genomic_DNA"/>
</dbReference>
<dbReference type="Proteomes" id="UP000185753">
    <property type="component" value="Unassembled WGS sequence"/>
</dbReference>
<dbReference type="AlphaFoldDB" id="A0A1A7RBT6"/>
<reference evidence="2" key="1">
    <citation type="submission" date="2016-06" db="EMBL/GenBank/DDBJ databases">
        <authorList>
            <person name="Radolfova-Krizova L."/>
            <person name="Nemec A."/>
        </authorList>
    </citation>
    <scope>NUCLEOTIDE SEQUENCE [LARGE SCALE GENOMIC DNA]</scope>
    <source>
        <strain evidence="2">ANC 4275</strain>
    </source>
</reference>
<protein>
    <submittedName>
        <fullName evidence="1">Uncharacterized protein</fullName>
    </submittedName>
</protein>
<evidence type="ECO:0000313" key="1">
    <source>
        <dbReference type="EMBL" id="OBX28918.1"/>
    </source>
</evidence>
<dbReference type="OrthoDB" id="6704602at2"/>